<accession>A0A5S4ZQ04</accession>
<gene>
    <name evidence="1" type="ORF">LX24_02789</name>
</gene>
<organism evidence="1 2">
    <name type="scientific">Desulfallas thermosapovorans DSM 6562</name>
    <dbReference type="NCBI Taxonomy" id="1121431"/>
    <lineage>
        <taxon>Bacteria</taxon>
        <taxon>Bacillati</taxon>
        <taxon>Bacillota</taxon>
        <taxon>Clostridia</taxon>
        <taxon>Eubacteriales</taxon>
        <taxon>Desulfallaceae</taxon>
        <taxon>Desulfallas</taxon>
    </lineage>
</organism>
<dbReference type="Pfam" id="PF13552">
    <property type="entry name" value="DUF4127"/>
    <property type="match status" value="1"/>
</dbReference>
<comment type="caution">
    <text evidence="1">The sequence shown here is derived from an EMBL/GenBank/DDBJ whole genome shotgun (WGS) entry which is preliminary data.</text>
</comment>
<evidence type="ECO:0000313" key="2">
    <source>
        <dbReference type="Proteomes" id="UP000323166"/>
    </source>
</evidence>
<dbReference type="EMBL" id="VNHM01000021">
    <property type="protein sequence ID" value="TYO93260.1"/>
    <property type="molecule type" value="Genomic_DNA"/>
</dbReference>
<evidence type="ECO:0000313" key="1">
    <source>
        <dbReference type="EMBL" id="TYO93260.1"/>
    </source>
</evidence>
<sequence>MKKAQVILAGLLLVSLVFIYQTLGQESRVSANNTADPGTNVLYIPLDNRPVNYQNALELARLAGFNPVFPTQEQLAGNGELNTWLTGQIPHYGAAVLSLDMLLYGGLVDSRKHNLTMDEIAKRVNLIKSIKKDDHLVYAFISIMRAPMANTPHTMPDYYNTYGAKIFKYGQLMDKDRLGIIEPAEAKRLSELTSEIPGEYLKDFTARRDKNYQATVQVLKLVQQGYIDRLVISKDDTAPYGFTRMEAERLTRLVQRYNIAGKVEFLAGTDECGQLLLAAMANKLGAGVGDRALRVYVDYACRELAGDIPLYEDVPLQENILLHIKAIGAELTALPGKADLVLAVHNGPGSGEPQQQDAYEVTEARQQFIERIKNYNARGTSVAIADVNRPNMADAGFMQTLNTHYDLSQLAGYSGWNTAGNSVGLALSQGIIATGHTGAGDPGFAEKQRDIILKCLLEDWGYQAITRPVIREKVPVEQQTLMTDPQLEQQTTAEIARMLNDFADRNLREDFGNVEVTEVNLPWHRLFDIDFEVQT</sequence>
<protein>
    <submittedName>
        <fullName evidence="1">Uncharacterized protein DUF4127</fullName>
    </submittedName>
</protein>
<dbReference type="RefSeq" id="WP_166512721.1">
    <property type="nucleotide sequence ID" value="NZ_VNHM01000021.1"/>
</dbReference>
<proteinExistence type="predicted"/>
<reference evidence="1 2" key="1">
    <citation type="submission" date="2019-07" db="EMBL/GenBank/DDBJ databases">
        <title>Genomic Encyclopedia of Type Strains, Phase I: the one thousand microbial genomes (KMG-I) project.</title>
        <authorList>
            <person name="Kyrpides N."/>
        </authorList>
    </citation>
    <scope>NUCLEOTIDE SEQUENCE [LARGE SCALE GENOMIC DNA]</scope>
    <source>
        <strain evidence="1 2">DSM 6562</strain>
    </source>
</reference>
<keyword evidence="2" id="KW-1185">Reference proteome</keyword>
<dbReference type="AlphaFoldDB" id="A0A5S4ZQ04"/>
<dbReference type="Proteomes" id="UP000323166">
    <property type="component" value="Unassembled WGS sequence"/>
</dbReference>
<dbReference type="InterPro" id="IPR025394">
    <property type="entry name" value="DUF4127"/>
</dbReference>
<name>A0A5S4ZQ04_9FIRM</name>